<keyword evidence="2 4" id="KW-0378">Hydrolase</keyword>
<dbReference type="EMBL" id="KE346378">
    <property type="protein sequence ID" value="KJE98261.1"/>
    <property type="molecule type" value="Genomic_DNA"/>
</dbReference>
<dbReference type="AlphaFoldDB" id="A0A0D2UTF0"/>
<keyword evidence="1 4" id="KW-0732">Signal</keyword>
<dbReference type="SUPFAM" id="SSF56300">
    <property type="entry name" value="Metallo-dependent phosphatases"/>
    <property type="match status" value="1"/>
</dbReference>
<dbReference type="STRING" id="595528.A0A0D2UTF0"/>
<feature type="domain" description="Calcineurin-like phosphoesterase" evidence="5">
    <location>
        <begin position="125"/>
        <end position="342"/>
    </location>
</feature>
<dbReference type="PANTHER" id="PTHR22953">
    <property type="entry name" value="ACID PHOSPHATASE RELATED"/>
    <property type="match status" value="1"/>
</dbReference>
<dbReference type="InterPro" id="IPR004843">
    <property type="entry name" value="Calcineurin-like_PHP"/>
</dbReference>
<feature type="chain" id="PRO_5005113487" description="Purple acid phosphatase" evidence="4">
    <location>
        <begin position="23"/>
        <end position="430"/>
    </location>
</feature>
<dbReference type="OrthoDB" id="45007at2759"/>
<evidence type="ECO:0000256" key="2">
    <source>
        <dbReference type="ARBA" id="ARBA00022801"/>
    </source>
</evidence>
<evidence type="ECO:0000313" key="9">
    <source>
        <dbReference type="Proteomes" id="UP000008743"/>
    </source>
</evidence>
<reference evidence="9" key="1">
    <citation type="submission" date="2011-02" db="EMBL/GenBank/DDBJ databases">
        <title>The Genome Sequence of Capsaspora owczarzaki ATCC 30864.</title>
        <authorList>
            <person name="Russ C."/>
            <person name="Cuomo C."/>
            <person name="Burger G."/>
            <person name="Gray M.W."/>
            <person name="Holland P.W.H."/>
            <person name="King N."/>
            <person name="Lang F.B.F."/>
            <person name="Roger A.J."/>
            <person name="Ruiz-Trillo I."/>
            <person name="Young S.K."/>
            <person name="Zeng Q."/>
            <person name="Gargeya S."/>
            <person name="Alvarado L."/>
            <person name="Berlin A."/>
            <person name="Chapman S.B."/>
            <person name="Chen Z."/>
            <person name="Freedman E."/>
            <person name="Gellesch M."/>
            <person name="Goldberg J."/>
            <person name="Griggs A."/>
            <person name="Gujja S."/>
            <person name="Heilman E."/>
            <person name="Heiman D."/>
            <person name="Howarth C."/>
            <person name="Mehta T."/>
            <person name="Neiman D."/>
            <person name="Pearson M."/>
            <person name="Roberts A."/>
            <person name="Saif S."/>
            <person name="Shea T."/>
            <person name="Shenoy N."/>
            <person name="Sisk P."/>
            <person name="Stolte C."/>
            <person name="Sykes S."/>
            <person name="White J."/>
            <person name="Yandava C."/>
            <person name="Haas B."/>
            <person name="Nusbaum C."/>
            <person name="Birren B."/>
        </authorList>
    </citation>
    <scope>NUCLEOTIDE SEQUENCE</scope>
    <source>
        <strain evidence="9">ATCC 30864</strain>
    </source>
</reference>
<dbReference type="Pfam" id="PF14008">
    <property type="entry name" value="Metallophos_C"/>
    <property type="match status" value="1"/>
</dbReference>
<name>A0A0D2UTF0_CAPO3</name>
<dbReference type="InterPro" id="IPR029052">
    <property type="entry name" value="Metallo-depent_PP-like"/>
</dbReference>
<dbReference type="PANTHER" id="PTHR22953:SF153">
    <property type="entry name" value="PURPLE ACID PHOSPHATASE"/>
    <property type="match status" value="1"/>
</dbReference>
<evidence type="ECO:0000259" key="6">
    <source>
        <dbReference type="Pfam" id="PF14008"/>
    </source>
</evidence>
<feature type="signal peptide" evidence="4">
    <location>
        <begin position="1"/>
        <end position="22"/>
    </location>
</feature>
<dbReference type="InParanoid" id="A0A0D2UTF0"/>
<dbReference type="Pfam" id="PF00149">
    <property type="entry name" value="Metallophos"/>
    <property type="match status" value="1"/>
</dbReference>
<evidence type="ECO:0000256" key="1">
    <source>
        <dbReference type="ARBA" id="ARBA00022729"/>
    </source>
</evidence>
<dbReference type="PhylomeDB" id="A0A0D2UTF0"/>
<evidence type="ECO:0000256" key="3">
    <source>
        <dbReference type="ARBA" id="ARBA00023180"/>
    </source>
</evidence>
<keyword evidence="3" id="KW-0325">Glycoprotein</keyword>
<dbReference type="RefSeq" id="XP_004342420.1">
    <property type="nucleotide sequence ID" value="XM_004342371.2"/>
</dbReference>
<evidence type="ECO:0000313" key="8">
    <source>
        <dbReference type="EMBL" id="KJE98261.1"/>
    </source>
</evidence>
<dbReference type="eggNOG" id="KOG1378">
    <property type="taxonomic scope" value="Eukaryota"/>
</dbReference>
<dbReference type="OMA" id="SAGCHTP"/>
<sequence length="430" mass="47025">MKFSFVALVAVVAVLSSSAATAHPVQATEVPTQIRLAFAGVGGMTVSWYTANQPTATPYVTYGTSPVALTSQAQGSFTTYGTGFFSNVVITGLAPKTVYSYQIVGDMQIRNFTTAPLPGDTTPFTVGIVGDVGIVHSPNTISGLAAHAVDTNFYWLIGDLSYADDWILRPMSDYEGSWNKWQNMMMPMTANLATMVLSGNHDVTCSEATPFICPEHTRNFTAYLHRFRMPFAESGGINNLWYSFDYGMVHFVSISTETDFPGAPEGPGSYMNAGGFGNQLEWLEQDLARAHANRANVPWIIVGGHRPFYSAGDACEACRKSFEPLFLKYKVDMFQTGHVHAYERLYPMANNTIVSTNYINPPAPVPIVIGCGGNVEGHQAITKKNFDVVINDTDYGYGRLTVYNATTMHWAFYKADDGSILDEVTVVKTQ</sequence>
<organism evidence="8 9">
    <name type="scientific">Capsaspora owczarzaki (strain ATCC 30864)</name>
    <dbReference type="NCBI Taxonomy" id="595528"/>
    <lineage>
        <taxon>Eukaryota</taxon>
        <taxon>Filasterea</taxon>
        <taxon>Capsaspora</taxon>
    </lineage>
</organism>
<comment type="similarity">
    <text evidence="4">Belongs to the metallophosphoesterase superfamily. Purple acid phosphatase family.</text>
</comment>
<evidence type="ECO:0000259" key="7">
    <source>
        <dbReference type="Pfam" id="PF16656"/>
    </source>
</evidence>
<dbReference type="EC" id="3.1.3.2" evidence="4"/>
<dbReference type="GO" id="GO:0003993">
    <property type="term" value="F:acid phosphatase activity"/>
    <property type="evidence" value="ECO:0007669"/>
    <property type="project" value="UniProtKB-EC"/>
</dbReference>
<dbReference type="Gene3D" id="3.60.21.10">
    <property type="match status" value="1"/>
</dbReference>
<dbReference type="CDD" id="cd00839">
    <property type="entry name" value="MPP_PAPs"/>
    <property type="match status" value="1"/>
</dbReference>
<evidence type="ECO:0000256" key="4">
    <source>
        <dbReference type="RuleBase" id="RU361203"/>
    </source>
</evidence>
<keyword evidence="9" id="KW-1185">Reference proteome</keyword>
<protein>
    <recommendedName>
        <fullName evidence="4">Purple acid phosphatase</fullName>
        <ecNumber evidence="4">3.1.3.2</ecNumber>
    </recommendedName>
</protein>
<dbReference type="InterPro" id="IPR041792">
    <property type="entry name" value="MPP_PAP"/>
</dbReference>
<evidence type="ECO:0000259" key="5">
    <source>
        <dbReference type="Pfam" id="PF00149"/>
    </source>
</evidence>
<dbReference type="Proteomes" id="UP000008743">
    <property type="component" value="Unassembled WGS sequence"/>
</dbReference>
<dbReference type="SUPFAM" id="SSF49363">
    <property type="entry name" value="Purple acid phosphatase, N-terminal domain"/>
    <property type="match status" value="1"/>
</dbReference>
<dbReference type="Gene3D" id="2.60.40.380">
    <property type="entry name" value="Purple acid phosphatase-like, N-terminal"/>
    <property type="match status" value="1"/>
</dbReference>
<accession>A0A0D2UTF0</accession>
<dbReference type="InterPro" id="IPR015914">
    <property type="entry name" value="PAPs_N"/>
</dbReference>
<proteinExistence type="inferred from homology"/>
<dbReference type="InterPro" id="IPR008963">
    <property type="entry name" value="Purple_acid_Pase-like_N"/>
</dbReference>
<feature type="domain" description="Purple acid phosphatase N-terminal" evidence="7">
    <location>
        <begin position="31"/>
        <end position="114"/>
    </location>
</feature>
<feature type="domain" description="Purple acid phosphatase C-terminal" evidence="6">
    <location>
        <begin position="363"/>
        <end position="423"/>
    </location>
</feature>
<gene>
    <name evidence="8" type="ORF">CAOG_008251</name>
</gene>
<comment type="catalytic activity">
    <reaction evidence="4">
        <text>a phosphate monoester + H2O = an alcohol + phosphate</text>
        <dbReference type="Rhea" id="RHEA:15017"/>
        <dbReference type="ChEBI" id="CHEBI:15377"/>
        <dbReference type="ChEBI" id="CHEBI:30879"/>
        <dbReference type="ChEBI" id="CHEBI:43474"/>
        <dbReference type="ChEBI" id="CHEBI:67140"/>
        <dbReference type="EC" id="3.1.3.2"/>
    </reaction>
</comment>
<dbReference type="InterPro" id="IPR039331">
    <property type="entry name" value="PAPs-like"/>
</dbReference>
<dbReference type="InterPro" id="IPR025733">
    <property type="entry name" value="PAPs_C"/>
</dbReference>
<dbReference type="GO" id="GO:0046872">
    <property type="term" value="F:metal ion binding"/>
    <property type="evidence" value="ECO:0007669"/>
    <property type="project" value="InterPro"/>
</dbReference>
<dbReference type="Pfam" id="PF16656">
    <property type="entry name" value="Pur_ac_phosph_N"/>
    <property type="match status" value="1"/>
</dbReference>